<comment type="caution">
    <text evidence="1">The sequence shown here is derived from an EMBL/GenBank/DDBJ whole genome shotgun (WGS) entry which is preliminary data.</text>
</comment>
<gene>
    <name evidence="1" type="ORF">AMORRO_LOCUS14441</name>
</gene>
<evidence type="ECO:0000313" key="1">
    <source>
        <dbReference type="EMBL" id="CAG8736902.1"/>
    </source>
</evidence>
<reference evidence="1" key="1">
    <citation type="submission" date="2021-06" db="EMBL/GenBank/DDBJ databases">
        <authorList>
            <person name="Kallberg Y."/>
            <person name="Tangrot J."/>
            <person name="Rosling A."/>
        </authorList>
    </citation>
    <scope>NUCLEOTIDE SEQUENCE</scope>
    <source>
        <strain evidence="1">CL551</strain>
    </source>
</reference>
<sequence length="61" mass="7349">ATTVNWAERHFEFLQANPTIVNHPPDDTDRSLKKSEFYRIERAWSDARMKLDGNRVYIRER</sequence>
<evidence type="ECO:0000313" key="2">
    <source>
        <dbReference type="Proteomes" id="UP000789342"/>
    </source>
</evidence>
<feature type="non-terminal residue" evidence="1">
    <location>
        <position position="61"/>
    </location>
</feature>
<name>A0A9N9IIC6_9GLOM</name>
<feature type="non-terminal residue" evidence="1">
    <location>
        <position position="1"/>
    </location>
</feature>
<proteinExistence type="predicted"/>
<organism evidence="1 2">
    <name type="scientific">Acaulospora morrowiae</name>
    <dbReference type="NCBI Taxonomy" id="94023"/>
    <lineage>
        <taxon>Eukaryota</taxon>
        <taxon>Fungi</taxon>
        <taxon>Fungi incertae sedis</taxon>
        <taxon>Mucoromycota</taxon>
        <taxon>Glomeromycotina</taxon>
        <taxon>Glomeromycetes</taxon>
        <taxon>Diversisporales</taxon>
        <taxon>Acaulosporaceae</taxon>
        <taxon>Acaulospora</taxon>
    </lineage>
</organism>
<dbReference type="AlphaFoldDB" id="A0A9N9IIC6"/>
<protein>
    <submittedName>
        <fullName evidence="1">11069_t:CDS:1</fullName>
    </submittedName>
</protein>
<keyword evidence="2" id="KW-1185">Reference proteome</keyword>
<dbReference type="EMBL" id="CAJVPV010028633">
    <property type="protein sequence ID" value="CAG8736902.1"/>
    <property type="molecule type" value="Genomic_DNA"/>
</dbReference>
<accession>A0A9N9IIC6</accession>
<dbReference type="Proteomes" id="UP000789342">
    <property type="component" value="Unassembled WGS sequence"/>
</dbReference>